<dbReference type="PANTHER" id="PTHR44094">
    <property type="entry name" value="DNAJ HEAT SHOCK N-TERMINAL DOMAIN-CONTAINING PROTEIN"/>
    <property type="match status" value="1"/>
</dbReference>
<dbReference type="Pfam" id="PF00226">
    <property type="entry name" value="DnaJ"/>
    <property type="match status" value="1"/>
</dbReference>
<dbReference type="CDD" id="cd06257">
    <property type="entry name" value="DnaJ"/>
    <property type="match status" value="1"/>
</dbReference>
<keyword evidence="3" id="KW-1185">Reference proteome</keyword>
<evidence type="ECO:0000313" key="3">
    <source>
        <dbReference type="Proteomes" id="UP000001554"/>
    </source>
</evidence>
<feature type="compositionally biased region" description="Low complexity" evidence="1">
    <location>
        <begin position="547"/>
        <end position="563"/>
    </location>
</feature>
<feature type="compositionally biased region" description="Basic and acidic residues" evidence="1">
    <location>
        <begin position="133"/>
        <end position="148"/>
    </location>
</feature>
<dbReference type="Proteomes" id="UP000001554">
    <property type="component" value="Unplaced"/>
</dbReference>
<name>A0A9J7HTY0_BRAFL</name>
<dbReference type="PRINTS" id="PR00625">
    <property type="entry name" value="JDOMAIN"/>
</dbReference>
<feature type="region of interest" description="Disordered" evidence="1">
    <location>
        <begin position="188"/>
        <end position="246"/>
    </location>
</feature>
<dbReference type="KEGG" id="bfo:118409071"/>
<dbReference type="PROSITE" id="PS50076">
    <property type="entry name" value="DNAJ_2"/>
    <property type="match status" value="1"/>
</dbReference>
<feature type="domain" description="J" evidence="2">
    <location>
        <begin position="16"/>
        <end position="73"/>
    </location>
</feature>
<proteinExistence type="predicted"/>
<organism evidence="3 4">
    <name type="scientific">Branchiostoma floridae</name>
    <name type="common">Florida lancelet</name>
    <name type="synonym">Amphioxus</name>
    <dbReference type="NCBI Taxonomy" id="7739"/>
    <lineage>
        <taxon>Eukaryota</taxon>
        <taxon>Metazoa</taxon>
        <taxon>Chordata</taxon>
        <taxon>Cephalochordata</taxon>
        <taxon>Leptocardii</taxon>
        <taxon>Amphioxiformes</taxon>
        <taxon>Branchiostomatidae</taxon>
        <taxon>Branchiostoma</taxon>
    </lineage>
</organism>
<dbReference type="InterPro" id="IPR036869">
    <property type="entry name" value="J_dom_sf"/>
</dbReference>
<accession>A0A9J7HTY0</accession>
<dbReference type="PANTHER" id="PTHR44094:SF8">
    <property type="entry name" value="DNAJ HEAT SHOCK N-TERMINAL DOMAIN-CONTAINING PROTEIN-RELATED"/>
    <property type="match status" value="1"/>
</dbReference>
<evidence type="ECO:0000256" key="1">
    <source>
        <dbReference type="SAM" id="MobiDB-lite"/>
    </source>
</evidence>
<protein>
    <submittedName>
        <fullName evidence="4">Uncharacterized protein LOC118409071</fullName>
    </submittedName>
</protein>
<feature type="compositionally biased region" description="Basic residues" evidence="1">
    <location>
        <begin position="527"/>
        <end position="537"/>
    </location>
</feature>
<feature type="compositionally biased region" description="Basic residues" evidence="1">
    <location>
        <begin position="152"/>
        <end position="161"/>
    </location>
</feature>
<feature type="region of interest" description="Disordered" evidence="1">
    <location>
        <begin position="82"/>
        <end position="176"/>
    </location>
</feature>
<dbReference type="SUPFAM" id="SSF46565">
    <property type="entry name" value="Chaperone J-domain"/>
    <property type="match status" value="1"/>
</dbReference>
<feature type="region of interest" description="Disordered" evidence="1">
    <location>
        <begin position="274"/>
        <end position="330"/>
    </location>
</feature>
<dbReference type="InterPro" id="IPR052423">
    <property type="entry name" value="EMIR"/>
</dbReference>
<feature type="compositionally biased region" description="Low complexity" evidence="1">
    <location>
        <begin position="167"/>
        <end position="176"/>
    </location>
</feature>
<dbReference type="Gene3D" id="1.10.287.110">
    <property type="entry name" value="DnaJ domain"/>
    <property type="match status" value="1"/>
</dbReference>
<dbReference type="RefSeq" id="XP_035665831.1">
    <property type="nucleotide sequence ID" value="XM_035809938.1"/>
</dbReference>
<dbReference type="OrthoDB" id="10121157at2759"/>
<dbReference type="SMART" id="SM00271">
    <property type="entry name" value="DnaJ"/>
    <property type="match status" value="1"/>
</dbReference>
<feature type="compositionally biased region" description="Basic and acidic residues" evidence="1">
    <location>
        <begin position="212"/>
        <end position="231"/>
    </location>
</feature>
<feature type="region of interest" description="Disordered" evidence="1">
    <location>
        <begin position="516"/>
        <end position="589"/>
    </location>
</feature>
<evidence type="ECO:0000313" key="4">
    <source>
        <dbReference type="RefSeq" id="XP_035665831.1"/>
    </source>
</evidence>
<dbReference type="GeneID" id="118409071"/>
<dbReference type="AlphaFoldDB" id="A0A9J7HTY0"/>
<dbReference type="InterPro" id="IPR001623">
    <property type="entry name" value="DnaJ_domain"/>
</dbReference>
<feature type="compositionally biased region" description="Polar residues" evidence="1">
    <location>
        <begin position="568"/>
        <end position="580"/>
    </location>
</feature>
<gene>
    <name evidence="4" type="primary">LOC118409071</name>
</gene>
<evidence type="ECO:0000259" key="2">
    <source>
        <dbReference type="PROSITE" id="PS50076"/>
    </source>
</evidence>
<sequence length="589" mass="65928">MAGIWDEVLDHNQTAEFCRLLGVEVDAALEDITKAYRQKGMKCHPDKNPNDPHATAKFQELGKAYQHLRDLKKEENEVVQDVKLPSAMSQQPTVDATLLKLGSKRDKERFKNRTRASSKSSTAGRHARSGRGGSERRSSERRREEDGASPRSMRRHVRRGGRHDSRQPSSSPSMPRLSAVRGLLVAAEVHQPPKSPAHEEVELPSNVEVSEEEKNGEESDGGGDGKRRKDGNNNGDIPSEPELVDASGVRISALENNFSLLSEKLDGLQELMMSQFSQPKKRRSASATGSAPGKRRRRHDRRSPARVETEEESVSDVSEGGQSAWKPFDPTNKTVKHPWVADDNVLEETEKYFKHSKQCRGADLEAWQQKYNLPDNAPSTMVVPAFNENVSRAVLENDKKQGDVIVSHDKSLKSVHTNLVQVGTPLINLWQLIQRSSKDSFEELQLDMIDCVGTALLLLGSAHSHLAFTRRSFIAESSQKTFRDLFRTPSEDNNFLFPPDLGTKAKDLSSESKVLSGMLTQAEKRQTSSRRGGRRTNYRAAGGGNRGYRYNYMPRPNYSRPNYGGSRQYYNKSSSQSFQKQGDGKKSDK</sequence>
<reference evidence="4" key="1">
    <citation type="submission" date="2025-08" db="UniProtKB">
        <authorList>
            <consortium name="RefSeq"/>
        </authorList>
    </citation>
    <scope>IDENTIFICATION</scope>
    <source>
        <strain evidence="4">S238N-H82</strain>
        <tissue evidence="4">Testes</tissue>
    </source>
</reference>